<dbReference type="RefSeq" id="WP_073609840.1">
    <property type="nucleotide sequence ID" value="NZ_MRCG01000014.1"/>
</dbReference>
<reference evidence="1 2" key="1">
    <citation type="submission" date="2016-11" db="EMBL/GenBank/DDBJ databases">
        <title>Draft Genome Sequences of Nine Cyanobacterial Strains from Diverse Habitats.</title>
        <authorList>
            <person name="Zhu T."/>
            <person name="Hou S."/>
            <person name="Lu X."/>
            <person name="Hess W.R."/>
        </authorList>
    </citation>
    <scope>NUCLEOTIDE SEQUENCE [LARGE SCALE GENOMIC DNA]</scope>
    <source>
        <strain evidence="1 2">NIES-30</strain>
    </source>
</reference>
<evidence type="ECO:0000313" key="1">
    <source>
        <dbReference type="EMBL" id="OKH46207.1"/>
    </source>
</evidence>
<name>A0A1U7J273_9CYAN</name>
<dbReference type="PANTHER" id="PTHR37953:SF1">
    <property type="entry name" value="UPF0127 PROTEIN MJ1496"/>
    <property type="match status" value="1"/>
</dbReference>
<evidence type="ECO:0000313" key="2">
    <source>
        <dbReference type="Proteomes" id="UP000185557"/>
    </source>
</evidence>
<dbReference type="PANTHER" id="PTHR37953">
    <property type="entry name" value="UPF0127 PROTEIN MJ1496"/>
    <property type="match status" value="1"/>
</dbReference>
<dbReference type="EMBL" id="MRCG01000014">
    <property type="protein sequence ID" value="OKH46207.1"/>
    <property type="molecule type" value="Genomic_DNA"/>
</dbReference>
<dbReference type="InterPro" id="IPR038695">
    <property type="entry name" value="Saro_0823-like_sf"/>
</dbReference>
<gene>
    <name evidence="1" type="ORF">NIES30_17485</name>
</gene>
<dbReference type="Pfam" id="PF02643">
    <property type="entry name" value="DUF192"/>
    <property type="match status" value="1"/>
</dbReference>
<comment type="caution">
    <text evidence="1">The sequence shown here is derived from an EMBL/GenBank/DDBJ whole genome shotgun (WGS) entry which is preliminary data.</text>
</comment>
<dbReference type="Proteomes" id="UP000185557">
    <property type="component" value="Unassembled WGS sequence"/>
</dbReference>
<sequence>MPLGPWSAIRDPAPTHYFEISGKQILLETAVTDQEKRQGLKGRSSLPMNRGMLFTVNPDQEVQLWMSGVRFPLDMVFLRNERVSTVLSNVPPCTTSPSDCPIYTSGGIVDSVIELAAGTADSLSLAEGSTIKILELD</sequence>
<dbReference type="Gene3D" id="2.60.120.1140">
    <property type="entry name" value="Protein of unknown function DUF192"/>
    <property type="match status" value="1"/>
</dbReference>
<accession>A0A1U7J273</accession>
<proteinExistence type="predicted"/>
<organism evidence="1 2">
    <name type="scientific">Phormidium tenue NIES-30</name>
    <dbReference type="NCBI Taxonomy" id="549789"/>
    <lineage>
        <taxon>Bacteria</taxon>
        <taxon>Bacillati</taxon>
        <taxon>Cyanobacteriota</taxon>
        <taxon>Cyanophyceae</taxon>
        <taxon>Oscillatoriophycideae</taxon>
        <taxon>Oscillatoriales</taxon>
        <taxon>Oscillatoriaceae</taxon>
        <taxon>Phormidium</taxon>
    </lineage>
</organism>
<evidence type="ECO:0008006" key="3">
    <source>
        <dbReference type="Google" id="ProtNLM"/>
    </source>
</evidence>
<protein>
    <recommendedName>
        <fullName evidence="3">DUF192 domain-containing protein</fullName>
    </recommendedName>
</protein>
<dbReference type="InterPro" id="IPR003795">
    <property type="entry name" value="DUF192"/>
</dbReference>
<keyword evidence="2" id="KW-1185">Reference proteome</keyword>
<dbReference type="AlphaFoldDB" id="A0A1U7J273"/>